<organism evidence="2 3">
    <name type="scientific">Coemansia thaxteri</name>
    <dbReference type="NCBI Taxonomy" id="2663907"/>
    <lineage>
        <taxon>Eukaryota</taxon>
        <taxon>Fungi</taxon>
        <taxon>Fungi incertae sedis</taxon>
        <taxon>Zoopagomycota</taxon>
        <taxon>Kickxellomycotina</taxon>
        <taxon>Kickxellomycetes</taxon>
        <taxon>Kickxellales</taxon>
        <taxon>Kickxellaceae</taxon>
        <taxon>Coemansia</taxon>
    </lineage>
</organism>
<dbReference type="AlphaFoldDB" id="A0A9W8BB85"/>
<dbReference type="InterPro" id="IPR027417">
    <property type="entry name" value="P-loop_NTPase"/>
</dbReference>
<reference evidence="2" key="1">
    <citation type="submission" date="2022-07" db="EMBL/GenBank/DDBJ databases">
        <title>Phylogenomic reconstructions and comparative analyses of Kickxellomycotina fungi.</title>
        <authorList>
            <person name="Reynolds N.K."/>
            <person name="Stajich J.E."/>
            <person name="Barry K."/>
            <person name="Grigoriev I.V."/>
            <person name="Crous P."/>
            <person name="Smith M.E."/>
        </authorList>
    </citation>
    <scope>NUCLEOTIDE SEQUENCE</scope>
    <source>
        <strain evidence="2">IMI 214461</strain>
    </source>
</reference>
<dbReference type="PANTHER" id="PTHR11669">
    <property type="entry name" value="REPLICATION FACTOR C / DNA POLYMERASE III GAMMA-TAU SUBUNIT"/>
    <property type="match status" value="1"/>
</dbReference>
<dbReference type="PANTHER" id="PTHR11669:SF1">
    <property type="entry name" value="REPLICATION FACTOR C SUBUNIT 3"/>
    <property type="match status" value="1"/>
</dbReference>
<keyword evidence="3" id="KW-1185">Reference proteome</keyword>
<comment type="caution">
    <text evidence="2">The sequence shown here is derived from an EMBL/GenBank/DDBJ whole genome shotgun (WGS) entry which is preliminary data.</text>
</comment>
<feature type="non-terminal residue" evidence="2">
    <location>
        <position position="68"/>
    </location>
</feature>
<evidence type="ECO:0000313" key="3">
    <source>
        <dbReference type="Proteomes" id="UP001150907"/>
    </source>
</evidence>
<accession>A0A9W8BB85</accession>
<name>A0A9W8BB85_9FUNG</name>
<dbReference type="EMBL" id="JANBQF010000763">
    <property type="protein sequence ID" value="KAJ1999203.1"/>
    <property type="molecule type" value="Genomic_DNA"/>
</dbReference>
<dbReference type="GO" id="GO:0005634">
    <property type="term" value="C:nucleus"/>
    <property type="evidence" value="ECO:0007669"/>
    <property type="project" value="TreeGrafter"/>
</dbReference>
<dbReference type="Proteomes" id="UP001150907">
    <property type="component" value="Unassembled WGS sequence"/>
</dbReference>
<dbReference type="Gene3D" id="3.40.50.300">
    <property type="entry name" value="P-loop containing nucleotide triphosphate hydrolases"/>
    <property type="match status" value="1"/>
</dbReference>
<dbReference type="GO" id="GO:0006281">
    <property type="term" value="P:DNA repair"/>
    <property type="evidence" value="ECO:0007669"/>
    <property type="project" value="TreeGrafter"/>
</dbReference>
<dbReference type="SUPFAM" id="SSF52540">
    <property type="entry name" value="P-loop containing nucleoside triphosphate hydrolases"/>
    <property type="match status" value="1"/>
</dbReference>
<dbReference type="InterPro" id="IPR050238">
    <property type="entry name" value="DNA_Rep/Repair_Clamp_Loader"/>
</dbReference>
<keyword evidence="1" id="KW-0235">DNA replication</keyword>
<evidence type="ECO:0000256" key="1">
    <source>
        <dbReference type="ARBA" id="ARBA00022705"/>
    </source>
</evidence>
<gene>
    <name evidence="2" type="primary">RFC5</name>
    <name evidence="2" type="ORF">H4R26_005163</name>
</gene>
<dbReference type="GO" id="GO:0003689">
    <property type="term" value="F:DNA clamp loader activity"/>
    <property type="evidence" value="ECO:0007669"/>
    <property type="project" value="TreeGrafter"/>
</dbReference>
<dbReference type="OrthoDB" id="761538at2759"/>
<dbReference type="GO" id="GO:0005663">
    <property type="term" value="C:DNA replication factor C complex"/>
    <property type="evidence" value="ECO:0007669"/>
    <property type="project" value="TreeGrafter"/>
</dbReference>
<sequence>MALWVEKHRPATLDKLSFHNGLTDHLKQLASSGDIPHLLVYGPSGAGKRTRIAAVLREIFGPGADKLK</sequence>
<proteinExistence type="predicted"/>
<evidence type="ECO:0000313" key="2">
    <source>
        <dbReference type="EMBL" id="KAJ1999203.1"/>
    </source>
</evidence>
<dbReference type="GO" id="GO:0006261">
    <property type="term" value="P:DNA-templated DNA replication"/>
    <property type="evidence" value="ECO:0007669"/>
    <property type="project" value="TreeGrafter"/>
</dbReference>
<protein>
    <submittedName>
        <fullName evidence="2">Replication factor C (RF-C) subunit</fullName>
    </submittedName>
</protein>